<dbReference type="InterPro" id="IPR036259">
    <property type="entry name" value="MFS_trans_sf"/>
</dbReference>
<evidence type="ECO:0000256" key="3">
    <source>
        <dbReference type="ARBA" id="ARBA00022692"/>
    </source>
</evidence>
<keyword evidence="4 6" id="KW-1133">Transmembrane helix</keyword>
<comment type="subcellular location">
    <subcellularLocation>
        <location evidence="1">Membrane</location>
        <topology evidence="1">Multi-pass membrane protein</topology>
    </subcellularLocation>
</comment>
<protein>
    <submittedName>
        <fullName evidence="8">MFS transporter</fullName>
    </submittedName>
</protein>
<feature type="transmembrane region" description="Helical" evidence="6">
    <location>
        <begin position="369"/>
        <end position="389"/>
    </location>
</feature>
<dbReference type="PROSITE" id="PS50850">
    <property type="entry name" value="MFS"/>
    <property type="match status" value="1"/>
</dbReference>
<feature type="transmembrane region" description="Helical" evidence="6">
    <location>
        <begin position="147"/>
        <end position="169"/>
    </location>
</feature>
<dbReference type="EMBL" id="NARP01000045">
    <property type="protein sequence ID" value="OTP97940.1"/>
    <property type="molecule type" value="Genomic_DNA"/>
</dbReference>
<feature type="transmembrane region" description="Helical" evidence="6">
    <location>
        <begin position="213"/>
        <end position="229"/>
    </location>
</feature>
<feature type="transmembrane region" description="Helical" evidence="6">
    <location>
        <begin position="235"/>
        <end position="259"/>
    </location>
</feature>
<proteinExistence type="predicted"/>
<name>A0A242NE38_9GAMM</name>
<feature type="transmembrane region" description="Helical" evidence="6">
    <location>
        <begin position="175"/>
        <end position="193"/>
    </location>
</feature>
<dbReference type="AlphaFoldDB" id="A0A242NE38"/>
<dbReference type="InterPro" id="IPR011701">
    <property type="entry name" value="MFS"/>
</dbReference>
<dbReference type="SUPFAM" id="SSF103473">
    <property type="entry name" value="MFS general substrate transporter"/>
    <property type="match status" value="1"/>
</dbReference>
<evidence type="ECO:0000256" key="2">
    <source>
        <dbReference type="ARBA" id="ARBA00022448"/>
    </source>
</evidence>
<dbReference type="Pfam" id="PF07690">
    <property type="entry name" value="MFS_1"/>
    <property type="match status" value="1"/>
</dbReference>
<evidence type="ECO:0000259" key="7">
    <source>
        <dbReference type="PROSITE" id="PS50850"/>
    </source>
</evidence>
<keyword evidence="2" id="KW-0813">Transport</keyword>
<dbReference type="GO" id="GO:0022857">
    <property type="term" value="F:transmembrane transporter activity"/>
    <property type="evidence" value="ECO:0007669"/>
    <property type="project" value="InterPro"/>
</dbReference>
<dbReference type="Proteomes" id="UP000194977">
    <property type="component" value="Unassembled WGS sequence"/>
</dbReference>
<evidence type="ECO:0000256" key="1">
    <source>
        <dbReference type="ARBA" id="ARBA00004141"/>
    </source>
</evidence>
<evidence type="ECO:0000313" key="8">
    <source>
        <dbReference type="EMBL" id="OTP97940.1"/>
    </source>
</evidence>
<feature type="transmembrane region" description="Helical" evidence="6">
    <location>
        <begin position="114"/>
        <end position="135"/>
    </location>
</feature>
<evidence type="ECO:0000256" key="5">
    <source>
        <dbReference type="ARBA" id="ARBA00023136"/>
    </source>
</evidence>
<feature type="transmembrane region" description="Helical" evidence="6">
    <location>
        <begin position="279"/>
        <end position="302"/>
    </location>
</feature>
<dbReference type="EMBL" id="NART01000035">
    <property type="protein sequence ID" value="OTQ09652.1"/>
    <property type="molecule type" value="Genomic_DNA"/>
</dbReference>
<dbReference type="OrthoDB" id="2412976at2"/>
<evidence type="ECO:0000313" key="10">
    <source>
        <dbReference type="Proteomes" id="UP000194800"/>
    </source>
</evidence>
<feature type="transmembrane region" description="Helical" evidence="6">
    <location>
        <begin position="58"/>
        <end position="77"/>
    </location>
</feature>
<sequence>MANLNMSNSTNSEAVPFKNYNRLILGIVLGVITFWLFAQSIVNVGPAVQYSVGITPASFNLAVSLTALFSGCFIVVAGGLADRFGRVRFTYLGFILSIIGCLCLIFAQGEVLFIIGRIIQGLSAACIMPSTLALVKTYFQGKDRQRALSFWSIGSWGGSGTCVLAGGAIATYLGWQWIFIISIICAVLGMLLLKGTPETKIEDPSSLPKFDYAGLFVFVITLVSLNLVITKGSTFGWTSAVTLSLATVCFVFLILFFVIEKRKASGAFIDFSLFKNVPYRGATLSNFLLNSVAGTLIVASTYTQQGRGFTSFQNGLLTIGYLVSVLCMIRVGEKILQKVGAKKPMLLGPLITGSGIALMTLTFLPDTLYIISVLGGYILFGLGLGFYATPSIDTAISSAPEDKVGIASGIYKMASSLGGAFGVAISASTYSAINASGQSIAISAALGLWINVGFCLLCFTSILILVPSNAGKHKSA</sequence>
<evidence type="ECO:0000313" key="9">
    <source>
        <dbReference type="EMBL" id="OTQ09652.1"/>
    </source>
</evidence>
<dbReference type="PANTHER" id="PTHR42718">
    <property type="entry name" value="MAJOR FACILITATOR SUPERFAMILY MULTIDRUG TRANSPORTER MFSC"/>
    <property type="match status" value="1"/>
</dbReference>
<evidence type="ECO:0000256" key="4">
    <source>
        <dbReference type="ARBA" id="ARBA00022989"/>
    </source>
</evidence>
<keyword evidence="3 6" id="KW-0812">Transmembrane</keyword>
<feature type="transmembrane region" description="Helical" evidence="6">
    <location>
        <begin position="314"/>
        <end position="332"/>
    </location>
</feature>
<gene>
    <name evidence="9" type="ORF">B6C91_08375</name>
    <name evidence="8" type="ORF">B6D08_12865</name>
</gene>
<comment type="caution">
    <text evidence="8">The sequence shown here is derived from an EMBL/GenBank/DDBJ whole genome shotgun (WGS) entry which is preliminary data.</text>
</comment>
<dbReference type="GO" id="GO:0016020">
    <property type="term" value="C:membrane"/>
    <property type="evidence" value="ECO:0007669"/>
    <property type="project" value="UniProtKB-SubCell"/>
</dbReference>
<dbReference type="Gene3D" id="1.20.1250.20">
    <property type="entry name" value="MFS general substrate transporter like domains"/>
    <property type="match status" value="1"/>
</dbReference>
<feature type="transmembrane region" description="Helical" evidence="6">
    <location>
        <begin position="439"/>
        <end position="466"/>
    </location>
</feature>
<reference evidence="10 11" key="1">
    <citation type="submission" date="2017-03" db="EMBL/GenBank/DDBJ databases">
        <title>Comparative genomics of honeybee gut symbionts reveal geographically distinct and subgroup specific antibiotic resistance.</title>
        <authorList>
            <person name="Ludvigsen J."/>
            <person name="Porcellato D."/>
            <person name="Labee-Lund T.M."/>
            <person name="Amdam G.V."/>
            <person name="Rudi K."/>
        </authorList>
    </citation>
    <scope>NUCLEOTIDE SEQUENCE [LARGE SCALE GENOMIC DNA]</scope>
    <source>
        <strain evidence="8 11">A-7-12</strain>
        <strain evidence="9 10">A-9-12</strain>
    </source>
</reference>
<feature type="transmembrane region" description="Helical" evidence="6">
    <location>
        <begin position="410"/>
        <end position="433"/>
    </location>
</feature>
<evidence type="ECO:0000256" key="6">
    <source>
        <dbReference type="SAM" id="Phobius"/>
    </source>
</evidence>
<dbReference type="CDD" id="cd17321">
    <property type="entry name" value="MFS_MMR_MDR_like"/>
    <property type="match status" value="1"/>
</dbReference>
<dbReference type="RefSeq" id="WP_086271138.1">
    <property type="nucleotide sequence ID" value="NZ_MZNE01000006.1"/>
</dbReference>
<feature type="domain" description="Major facilitator superfamily (MFS) profile" evidence="7">
    <location>
        <begin position="23"/>
        <end position="470"/>
    </location>
</feature>
<keyword evidence="10" id="KW-1185">Reference proteome</keyword>
<accession>A0A242NE38</accession>
<keyword evidence="5 6" id="KW-0472">Membrane</keyword>
<feature type="transmembrane region" description="Helical" evidence="6">
    <location>
        <begin position="20"/>
        <end position="38"/>
    </location>
</feature>
<dbReference type="InterPro" id="IPR020846">
    <property type="entry name" value="MFS_dom"/>
</dbReference>
<dbReference type="Proteomes" id="UP000194800">
    <property type="component" value="Unassembled WGS sequence"/>
</dbReference>
<feature type="transmembrane region" description="Helical" evidence="6">
    <location>
        <begin position="344"/>
        <end position="363"/>
    </location>
</feature>
<feature type="transmembrane region" description="Helical" evidence="6">
    <location>
        <begin position="89"/>
        <end position="108"/>
    </location>
</feature>
<evidence type="ECO:0000313" key="11">
    <source>
        <dbReference type="Proteomes" id="UP000194977"/>
    </source>
</evidence>
<dbReference type="Gene3D" id="1.20.1720.10">
    <property type="entry name" value="Multidrug resistance protein D"/>
    <property type="match status" value="1"/>
</dbReference>
<dbReference type="PANTHER" id="PTHR42718:SF9">
    <property type="entry name" value="MAJOR FACILITATOR SUPERFAMILY MULTIDRUG TRANSPORTER MFSC"/>
    <property type="match status" value="1"/>
</dbReference>
<organism evidence="8 11">
    <name type="scientific">Gilliamella apicola</name>
    <dbReference type="NCBI Taxonomy" id="1196095"/>
    <lineage>
        <taxon>Bacteria</taxon>
        <taxon>Pseudomonadati</taxon>
        <taxon>Pseudomonadota</taxon>
        <taxon>Gammaproteobacteria</taxon>
        <taxon>Orbales</taxon>
        <taxon>Orbaceae</taxon>
        <taxon>Gilliamella</taxon>
    </lineage>
</organism>